<evidence type="ECO:0000313" key="1">
    <source>
        <dbReference type="EMBL" id="KAI3728558.1"/>
    </source>
</evidence>
<keyword evidence="2" id="KW-1185">Reference proteome</keyword>
<protein>
    <submittedName>
        <fullName evidence="1">Uncharacterized protein</fullName>
    </submittedName>
</protein>
<name>A0ACB9C2S4_ARCLA</name>
<sequence>MSLIKDCTATKPPSTSSRTTCFLGCFGFSGDTMQPTEEEVNPATRRQRWVFKWKSSFKKSAAKTVPVELTTTTVPRKTKSFTVSPATPNTKTWEIQVVEEEEEEEDATLTKKTLIMVDQNHTNSTRRKKWIDIVKRQNGSYRSRRKDTKAAAVGLPYYLDSPEKKSVTISHDDSIVSSPKKPLTRSVSPPPANGKKLKPPRATTAGGGVDDGVFDKTTPLGGGFDSIIGMSIILVTLVIMMLWGKLCAILCTSAWFFIAPRLGAAAAGERSAVVTAEKRLPESGNILDLESVEYKKKVVLEGLLQRNHRNGVGRL</sequence>
<accession>A0ACB9C2S4</accession>
<gene>
    <name evidence="1" type="ORF">L6452_17196</name>
</gene>
<evidence type="ECO:0000313" key="2">
    <source>
        <dbReference type="Proteomes" id="UP001055879"/>
    </source>
</evidence>
<comment type="caution">
    <text evidence="1">The sequence shown here is derived from an EMBL/GenBank/DDBJ whole genome shotgun (WGS) entry which is preliminary data.</text>
</comment>
<organism evidence="1 2">
    <name type="scientific">Arctium lappa</name>
    <name type="common">Greater burdock</name>
    <name type="synonym">Lappa major</name>
    <dbReference type="NCBI Taxonomy" id="4217"/>
    <lineage>
        <taxon>Eukaryota</taxon>
        <taxon>Viridiplantae</taxon>
        <taxon>Streptophyta</taxon>
        <taxon>Embryophyta</taxon>
        <taxon>Tracheophyta</taxon>
        <taxon>Spermatophyta</taxon>
        <taxon>Magnoliopsida</taxon>
        <taxon>eudicotyledons</taxon>
        <taxon>Gunneridae</taxon>
        <taxon>Pentapetalae</taxon>
        <taxon>asterids</taxon>
        <taxon>campanulids</taxon>
        <taxon>Asterales</taxon>
        <taxon>Asteraceae</taxon>
        <taxon>Carduoideae</taxon>
        <taxon>Cardueae</taxon>
        <taxon>Arctiinae</taxon>
        <taxon>Arctium</taxon>
    </lineage>
</organism>
<reference evidence="1 2" key="2">
    <citation type="journal article" date="2022" name="Mol. Ecol. Resour.">
        <title>The genomes of chicory, endive, great burdock and yacon provide insights into Asteraceae paleo-polyploidization history and plant inulin production.</title>
        <authorList>
            <person name="Fan W."/>
            <person name="Wang S."/>
            <person name="Wang H."/>
            <person name="Wang A."/>
            <person name="Jiang F."/>
            <person name="Liu H."/>
            <person name="Zhao H."/>
            <person name="Xu D."/>
            <person name="Zhang Y."/>
        </authorList>
    </citation>
    <scope>NUCLEOTIDE SEQUENCE [LARGE SCALE GENOMIC DNA]</scope>
    <source>
        <strain evidence="2">cv. Niubang</strain>
    </source>
</reference>
<dbReference type="EMBL" id="CM042051">
    <property type="protein sequence ID" value="KAI3728558.1"/>
    <property type="molecule type" value="Genomic_DNA"/>
</dbReference>
<reference evidence="2" key="1">
    <citation type="journal article" date="2022" name="Mol. Ecol. Resour.">
        <title>The genomes of chicory, endive, great burdock and yacon provide insights into Asteraceae palaeo-polyploidization history and plant inulin production.</title>
        <authorList>
            <person name="Fan W."/>
            <person name="Wang S."/>
            <person name="Wang H."/>
            <person name="Wang A."/>
            <person name="Jiang F."/>
            <person name="Liu H."/>
            <person name="Zhao H."/>
            <person name="Xu D."/>
            <person name="Zhang Y."/>
        </authorList>
    </citation>
    <scope>NUCLEOTIDE SEQUENCE [LARGE SCALE GENOMIC DNA]</scope>
    <source>
        <strain evidence="2">cv. Niubang</strain>
    </source>
</reference>
<proteinExistence type="predicted"/>
<dbReference type="Proteomes" id="UP001055879">
    <property type="component" value="Linkage Group LG05"/>
</dbReference>